<dbReference type="InterPro" id="IPR000683">
    <property type="entry name" value="Gfo/Idh/MocA-like_OxRdtase_N"/>
</dbReference>
<keyword evidence="4" id="KW-1185">Reference proteome</keyword>
<dbReference type="RefSeq" id="WP_206941472.1">
    <property type="nucleotide sequence ID" value="NZ_JAFLNF010000005.1"/>
</dbReference>
<evidence type="ECO:0000259" key="2">
    <source>
        <dbReference type="Pfam" id="PF22725"/>
    </source>
</evidence>
<reference evidence="3" key="1">
    <citation type="submission" date="2021-03" db="EMBL/GenBank/DDBJ databases">
        <title>Roseibium sp. CAU 1637 isolated from Incheon.</title>
        <authorList>
            <person name="Kim W."/>
        </authorList>
    </citation>
    <scope>NUCLEOTIDE SEQUENCE</scope>
    <source>
        <strain evidence="3">CAU 1637</strain>
    </source>
</reference>
<dbReference type="SUPFAM" id="SSF51735">
    <property type="entry name" value="NAD(P)-binding Rossmann-fold domains"/>
    <property type="match status" value="1"/>
</dbReference>
<dbReference type="InterPro" id="IPR055170">
    <property type="entry name" value="GFO_IDH_MocA-like_dom"/>
</dbReference>
<dbReference type="SUPFAM" id="SSF55347">
    <property type="entry name" value="Glyceraldehyde-3-phosphate dehydrogenase-like, C-terminal domain"/>
    <property type="match status" value="1"/>
</dbReference>
<dbReference type="PANTHER" id="PTHR43377">
    <property type="entry name" value="BILIVERDIN REDUCTASE A"/>
    <property type="match status" value="1"/>
</dbReference>
<dbReference type="Gene3D" id="3.40.50.720">
    <property type="entry name" value="NAD(P)-binding Rossmann-like Domain"/>
    <property type="match status" value="1"/>
</dbReference>
<dbReference type="InterPro" id="IPR036291">
    <property type="entry name" value="NAD(P)-bd_dom_sf"/>
</dbReference>
<dbReference type="InterPro" id="IPR051450">
    <property type="entry name" value="Gfo/Idh/MocA_Oxidoreductases"/>
</dbReference>
<feature type="domain" description="Gfo/Idh/MocA-like oxidoreductase N-terminal" evidence="1">
    <location>
        <begin position="1"/>
        <end position="115"/>
    </location>
</feature>
<accession>A0A939EPH6</accession>
<protein>
    <submittedName>
        <fullName evidence="3">Gfo/Idh/MocA family oxidoreductase</fullName>
    </submittedName>
</protein>
<dbReference type="AlphaFoldDB" id="A0A939EPH6"/>
<name>A0A939EPH6_9HYPH</name>
<dbReference type="Proteomes" id="UP000664779">
    <property type="component" value="Unassembled WGS sequence"/>
</dbReference>
<dbReference type="Pfam" id="PF01408">
    <property type="entry name" value="GFO_IDH_MocA"/>
    <property type="match status" value="1"/>
</dbReference>
<proteinExistence type="predicted"/>
<dbReference type="EMBL" id="JAFLNF010000005">
    <property type="protein sequence ID" value="MBO0346153.1"/>
    <property type="molecule type" value="Genomic_DNA"/>
</dbReference>
<organism evidence="3 4">
    <name type="scientific">Roseibium limicola</name>
    <dbReference type="NCBI Taxonomy" id="2816037"/>
    <lineage>
        <taxon>Bacteria</taxon>
        <taxon>Pseudomonadati</taxon>
        <taxon>Pseudomonadota</taxon>
        <taxon>Alphaproteobacteria</taxon>
        <taxon>Hyphomicrobiales</taxon>
        <taxon>Stappiaceae</taxon>
        <taxon>Roseibium</taxon>
    </lineage>
</organism>
<gene>
    <name evidence="3" type="ORF">J0X15_13050</name>
</gene>
<dbReference type="PANTHER" id="PTHR43377:SF1">
    <property type="entry name" value="BILIVERDIN REDUCTASE A"/>
    <property type="match status" value="1"/>
</dbReference>
<dbReference type="Pfam" id="PF22725">
    <property type="entry name" value="GFO_IDH_MocA_C3"/>
    <property type="match status" value="1"/>
</dbReference>
<sequence length="373" mass="40743">MRIGIIGCGAISESYIQSLPRFRGMEINACADLNRGMAERLSNAYGIRRLTVTDLLQAPDVDLVLNLTSADAHYAVGREVLLAGKHLYSEKPLALTFEQARTLQDLAVKHRRGLGVAPDTFLTAPYQQARAILESGQLGKVSFATCRVMNRGAESRRHPHIDTQYYEGQGPLVHQGPYCISTLVSLFGAVQRVSALSLRSEPVRRARDGNGEELVFDVKCQTTYQALLVFENELHVSLTLSWDVWSEGSSAIEIFGTQGALKLPDPSNYTGALELSMSPGGAQQVRDDESFYVAGATTQKQAEDFYRGLALADMIRALREGGAYRCSDFLGVHVVEVLEAIDQAAQDGSVLEMKTGCISPQQLTTIDVEDLLA</sequence>
<dbReference type="Gene3D" id="3.30.360.10">
    <property type="entry name" value="Dihydrodipicolinate Reductase, domain 2"/>
    <property type="match status" value="1"/>
</dbReference>
<dbReference type="GO" id="GO:0000166">
    <property type="term" value="F:nucleotide binding"/>
    <property type="evidence" value="ECO:0007669"/>
    <property type="project" value="InterPro"/>
</dbReference>
<comment type="caution">
    <text evidence="3">The sequence shown here is derived from an EMBL/GenBank/DDBJ whole genome shotgun (WGS) entry which is preliminary data.</text>
</comment>
<evidence type="ECO:0000313" key="4">
    <source>
        <dbReference type="Proteomes" id="UP000664779"/>
    </source>
</evidence>
<evidence type="ECO:0000259" key="1">
    <source>
        <dbReference type="Pfam" id="PF01408"/>
    </source>
</evidence>
<evidence type="ECO:0000313" key="3">
    <source>
        <dbReference type="EMBL" id="MBO0346153.1"/>
    </source>
</evidence>
<feature type="domain" description="GFO/IDH/MocA-like oxidoreductase" evidence="2">
    <location>
        <begin position="126"/>
        <end position="261"/>
    </location>
</feature>